<dbReference type="PANTHER" id="PTHR46136:SF1">
    <property type="entry name" value="TRANSCRIPTION FACTOR GTE11-RELATED"/>
    <property type="match status" value="1"/>
</dbReference>
<evidence type="ECO:0000259" key="3">
    <source>
        <dbReference type="PROSITE" id="PS50014"/>
    </source>
</evidence>
<dbReference type="InterPro" id="IPR036427">
    <property type="entry name" value="Bromodomain-like_sf"/>
</dbReference>
<dbReference type="Pfam" id="PF00439">
    <property type="entry name" value="Bromodomain"/>
    <property type="match status" value="1"/>
</dbReference>
<comment type="caution">
    <text evidence="4">The sequence shown here is derived from an EMBL/GenBank/DDBJ whole genome shotgun (WGS) entry which is preliminary data.</text>
</comment>
<sequence length="108" mass="12961">MYICDKFHQDLYNRSRDNFIHTSIQTIVIVHDYRVTYCVCVADYQRVVRTPMDLGTVRARLISGSYTRAEHFARDVRLVFSNSRLYNTNKRSRVCTYHNTTQQYYDTF</sequence>
<accession>A0A0N1PK94</accession>
<dbReference type="Gene3D" id="1.20.920.10">
    <property type="entry name" value="Bromodomain-like"/>
    <property type="match status" value="1"/>
</dbReference>
<keyword evidence="1 2" id="KW-0103">Bromodomain</keyword>
<evidence type="ECO:0000256" key="2">
    <source>
        <dbReference type="PROSITE-ProRule" id="PRU00035"/>
    </source>
</evidence>
<dbReference type="AlphaFoldDB" id="A0A0N1PK94"/>
<name>A0A0N1PK94_PAPMA</name>
<evidence type="ECO:0000313" key="5">
    <source>
        <dbReference type="Proteomes" id="UP000053240"/>
    </source>
</evidence>
<gene>
    <name evidence="4" type="ORF">RR48_00020</name>
</gene>
<dbReference type="PRINTS" id="PR00503">
    <property type="entry name" value="BROMODOMAIN"/>
</dbReference>
<dbReference type="PANTHER" id="PTHR46136">
    <property type="entry name" value="TRANSCRIPTION FACTOR GTE8"/>
    <property type="match status" value="1"/>
</dbReference>
<dbReference type="EMBL" id="LADJ01007525">
    <property type="protein sequence ID" value="KPJ20909.1"/>
    <property type="molecule type" value="Genomic_DNA"/>
</dbReference>
<dbReference type="PROSITE" id="PS50014">
    <property type="entry name" value="BROMODOMAIN_2"/>
    <property type="match status" value="1"/>
</dbReference>
<evidence type="ECO:0000256" key="1">
    <source>
        <dbReference type="ARBA" id="ARBA00023117"/>
    </source>
</evidence>
<dbReference type="STRING" id="76193.A0A0N1PK94"/>
<evidence type="ECO:0000313" key="4">
    <source>
        <dbReference type="EMBL" id="KPJ20909.1"/>
    </source>
</evidence>
<reference evidence="4 5" key="1">
    <citation type="journal article" date="2015" name="Nat. Commun.">
        <title>Outbred genome sequencing and CRISPR/Cas9 gene editing in butterflies.</title>
        <authorList>
            <person name="Li X."/>
            <person name="Fan D."/>
            <person name="Zhang W."/>
            <person name="Liu G."/>
            <person name="Zhang L."/>
            <person name="Zhao L."/>
            <person name="Fang X."/>
            <person name="Chen L."/>
            <person name="Dong Y."/>
            <person name="Chen Y."/>
            <person name="Ding Y."/>
            <person name="Zhao R."/>
            <person name="Feng M."/>
            <person name="Zhu Y."/>
            <person name="Feng Y."/>
            <person name="Jiang X."/>
            <person name="Zhu D."/>
            <person name="Xiang H."/>
            <person name="Feng X."/>
            <person name="Li S."/>
            <person name="Wang J."/>
            <person name="Zhang G."/>
            <person name="Kronforst M.R."/>
            <person name="Wang W."/>
        </authorList>
    </citation>
    <scope>NUCLEOTIDE SEQUENCE [LARGE SCALE GENOMIC DNA]</scope>
    <source>
        <strain evidence="4">Ya'a_city_454_Pm</strain>
        <tissue evidence="4">Whole body</tissue>
    </source>
</reference>
<dbReference type="InParanoid" id="A0A0N1PK94"/>
<keyword evidence="5" id="KW-1185">Reference proteome</keyword>
<feature type="domain" description="Bromo" evidence="3">
    <location>
        <begin position="41"/>
        <end position="94"/>
    </location>
</feature>
<proteinExistence type="predicted"/>
<dbReference type="SUPFAM" id="SSF47370">
    <property type="entry name" value="Bromodomain"/>
    <property type="match status" value="1"/>
</dbReference>
<dbReference type="InterPro" id="IPR001487">
    <property type="entry name" value="Bromodomain"/>
</dbReference>
<dbReference type="InterPro" id="IPR052442">
    <property type="entry name" value="Env_Response_Regulator"/>
</dbReference>
<dbReference type="Proteomes" id="UP000053240">
    <property type="component" value="Unassembled WGS sequence"/>
</dbReference>
<protein>
    <submittedName>
        <fullName evidence="4">Bromodomain and WD repeat-containing protein 1</fullName>
    </submittedName>
</protein>
<organism evidence="4 5">
    <name type="scientific">Papilio machaon</name>
    <name type="common">Old World swallowtail butterfly</name>
    <dbReference type="NCBI Taxonomy" id="76193"/>
    <lineage>
        <taxon>Eukaryota</taxon>
        <taxon>Metazoa</taxon>
        <taxon>Ecdysozoa</taxon>
        <taxon>Arthropoda</taxon>
        <taxon>Hexapoda</taxon>
        <taxon>Insecta</taxon>
        <taxon>Pterygota</taxon>
        <taxon>Neoptera</taxon>
        <taxon>Endopterygota</taxon>
        <taxon>Lepidoptera</taxon>
        <taxon>Glossata</taxon>
        <taxon>Ditrysia</taxon>
        <taxon>Papilionoidea</taxon>
        <taxon>Papilionidae</taxon>
        <taxon>Papilioninae</taxon>
        <taxon>Papilio</taxon>
    </lineage>
</organism>